<dbReference type="Pfam" id="PF00092">
    <property type="entry name" value="VWA"/>
    <property type="match status" value="1"/>
</dbReference>
<feature type="transmembrane region" description="Helical" evidence="5">
    <location>
        <begin position="360"/>
        <end position="379"/>
    </location>
</feature>
<keyword evidence="2 5" id="KW-0812">Transmembrane</keyword>
<dbReference type="InterPro" id="IPR036465">
    <property type="entry name" value="vWFA_dom_sf"/>
</dbReference>
<keyword evidence="1" id="KW-1003">Cell membrane</keyword>
<dbReference type="Gene3D" id="3.40.50.410">
    <property type="entry name" value="von Willebrand factor, type A domain"/>
    <property type="match status" value="1"/>
</dbReference>
<dbReference type="SUPFAM" id="SSF53300">
    <property type="entry name" value="vWA-like"/>
    <property type="match status" value="1"/>
</dbReference>
<sequence>MDQRIRHHRPHQPSYLYRRNMEPWYSLHWFSPDQWQQFRFAHPLALYAIPAVVLLFLLRYYINRQARQRLNLSLGGTRSGQRSTSRLPISREVADRSLTTMLRYLLPLSVFLGISLTLVALARPQIVRQQREEQSKGIDIMLAIDVSSSMTERDLLPNRLAAARQVAQTFVNGRKNDRIGLVVFAGEAFSLCPLTTDYALIKQYLGELNSNMIATSGTAIGDALARCINRMREPLATSADTTSNQTDSTSSKRSKIVILLSDGDNTAGNLDPVTAARLAKAFDIRLYTIAVGRAVRSSRTASATIDEGILKTIAGIGDGGFFRATDVGRLRAIFTRINRLEKAPVRTYVYEDVQDYYRIYLYWAIAFLLFALLLKNTIYGNILED</sequence>
<evidence type="ECO:0000313" key="8">
    <source>
        <dbReference type="Proteomes" id="UP000009309"/>
    </source>
</evidence>
<comment type="caution">
    <text evidence="7">The sequence shown here is derived from an EMBL/GenBank/DDBJ whole genome shotgun (WGS) entry which is preliminary data.</text>
</comment>
<evidence type="ECO:0000313" key="7">
    <source>
        <dbReference type="EMBL" id="CCH57152.1"/>
    </source>
</evidence>
<proteinExistence type="predicted"/>
<dbReference type="STRING" id="1185876.BN8_06556"/>
<organism evidence="7 8">
    <name type="scientific">Fibrisoma limi BUZ 3</name>
    <dbReference type="NCBI Taxonomy" id="1185876"/>
    <lineage>
        <taxon>Bacteria</taxon>
        <taxon>Pseudomonadati</taxon>
        <taxon>Bacteroidota</taxon>
        <taxon>Cytophagia</taxon>
        <taxon>Cytophagales</taxon>
        <taxon>Spirosomataceae</taxon>
        <taxon>Fibrisoma</taxon>
    </lineage>
</organism>
<dbReference type="PANTHER" id="PTHR22550:SF5">
    <property type="entry name" value="LEUCINE ZIPPER PROTEIN 4"/>
    <property type="match status" value="1"/>
</dbReference>
<evidence type="ECO:0000259" key="6">
    <source>
        <dbReference type="PROSITE" id="PS50234"/>
    </source>
</evidence>
<feature type="transmembrane region" description="Helical" evidence="5">
    <location>
        <begin position="44"/>
        <end position="62"/>
    </location>
</feature>
<evidence type="ECO:0000256" key="2">
    <source>
        <dbReference type="ARBA" id="ARBA00022692"/>
    </source>
</evidence>
<dbReference type="SMART" id="SM00327">
    <property type="entry name" value="VWA"/>
    <property type="match status" value="1"/>
</dbReference>
<protein>
    <submittedName>
        <fullName evidence="7">von Willebrand factor type A</fullName>
    </submittedName>
</protein>
<dbReference type="PANTHER" id="PTHR22550">
    <property type="entry name" value="SPORE GERMINATION PROTEIN"/>
    <property type="match status" value="1"/>
</dbReference>
<dbReference type="AlphaFoldDB" id="I2GTC3"/>
<keyword evidence="4 5" id="KW-0472">Membrane</keyword>
<feature type="domain" description="VWFA" evidence="6">
    <location>
        <begin position="139"/>
        <end position="337"/>
    </location>
</feature>
<evidence type="ECO:0000256" key="3">
    <source>
        <dbReference type="ARBA" id="ARBA00022989"/>
    </source>
</evidence>
<accession>I2GTC3</accession>
<keyword evidence="3 5" id="KW-1133">Transmembrane helix</keyword>
<reference evidence="7 8" key="1">
    <citation type="journal article" date="2012" name="J. Bacteriol.">
        <title>Genome Sequence of the Filamentous Bacterium Fibrisoma limi BUZ 3T.</title>
        <authorList>
            <person name="Filippini M."/>
            <person name="Qi W."/>
            <person name="Jaenicke S."/>
            <person name="Goesmann A."/>
            <person name="Smits T.H."/>
            <person name="Bagheri H.C."/>
        </authorList>
    </citation>
    <scope>NUCLEOTIDE SEQUENCE [LARGE SCALE GENOMIC DNA]</scope>
    <source>
        <strain evidence="8">BUZ 3T</strain>
    </source>
</reference>
<keyword evidence="8" id="KW-1185">Reference proteome</keyword>
<dbReference type="PROSITE" id="PS50234">
    <property type="entry name" value="VWFA"/>
    <property type="match status" value="1"/>
</dbReference>
<dbReference type="Proteomes" id="UP000009309">
    <property type="component" value="Unassembled WGS sequence"/>
</dbReference>
<dbReference type="InterPro" id="IPR050768">
    <property type="entry name" value="UPF0353/GerABKA_families"/>
</dbReference>
<feature type="transmembrane region" description="Helical" evidence="5">
    <location>
        <begin position="104"/>
        <end position="122"/>
    </location>
</feature>
<dbReference type="EMBL" id="CAIT01000010">
    <property type="protein sequence ID" value="CCH57152.1"/>
    <property type="molecule type" value="Genomic_DNA"/>
</dbReference>
<name>I2GTC3_9BACT</name>
<evidence type="ECO:0000256" key="5">
    <source>
        <dbReference type="SAM" id="Phobius"/>
    </source>
</evidence>
<dbReference type="eggNOG" id="COG2304">
    <property type="taxonomic scope" value="Bacteria"/>
</dbReference>
<evidence type="ECO:0000256" key="4">
    <source>
        <dbReference type="ARBA" id="ARBA00023136"/>
    </source>
</evidence>
<evidence type="ECO:0000256" key="1">
    <source>
        <dbReference type="ARBA" id="ARBA00022475"/>
    </source>
</evidence>
<gene>
    <name evidence="7" type="ORF">BN8_06556</name>
</gene>
<dbReference type="InterPro" id="IPR002035">
    <property type="entry name" value="VWF_A"/>
</dbReference>